<keyword evidence="5 7" id="KW-1133">Transmembrane helix</keyword>
<dbReference type="InterPro" id="IPR036259">
    <property type="entry name" value="MFS_trans_sf"/>
</dbReference>
<feature type="transmembrane region" description="Helical" evidence="7">
    <location>
        <begin position="297"/>
        <end position="321"/>
    </location>
</feature>
<evidence type="ECO:0000256" key="7">
    <source>
        <dbReference type="SAM" id="Phobius"/>
    </source>
</evidence>
<feature type="transmembrane region" description="Helical" evidence="7">
    <location>
        <begin position="218"/>
        <end position="238"/>
    </location>
</feature>
<dbReference type="GeneID" id="34445956"/>
<evidence type="ECO:0000313" key="9">
    <source>
        <dbReference type="EMBL" id="OGM47425.1"/>
    </source>
</evidence>
<dbReference type="GO" id="GO:0022857">
    <property type="term" value="F:transmembrane transporter activity"/>
    <property type="evidence" value="ECO:0007669"/>
    <property type="project" value="InterPro"/>
</dbReference>
<dbReference type="PANTHER" id="PTHR43791:SF21">
    <property type="entry name" value="MAJOR FACILITATOR SUPERFAMILY (MFS) PROFILE DOMAIN-CONTAINING PROTEIN"/>
    <property type="match status" value="1"/>
</dbReference>
<evidence type="ECO:0000259" key="8">
    <source>
        <dbReference type="PROSITE" id="PS50850"/>
    </source>
</evidence>
<dbReference type="EMBL" id="LYCR01000023">
    <property type="protein sequence ID" value="OGM47425.1"/>
    <property type="molecule type" value="Genomic_DNA"/>
</dbReference>
<feature type="transmembrane region" description="Helical" evidence="7">
    <location>
        <begin position="389"/>
        <end position="408"/>
    </location>
</feature>
<feature type="transmembrane region" description="Helical" evidence="7">
    <location>
        <begin position="150"/>
        <end position="171"/>
    </location>
</feature>
<feature type="transmembrane region" description="Helical" evidence="7">
    <location>
        <begin position="183"/>
        <end position="206"/>
    </location>
</feature>
<comment type="similarity">
    <text evidence="2">Belongs to the major facilitator superfamily.</text>
</comment>
<dbReference type="Gene3D" id="1.20.1250.20">
    <property type="entry name" value="MFS general substrate transporter like domains"/>
    <property type="match status" value="1"/>
</dbReference>
<dbReference type="InterPro" id="IPR020846">
    <property type="entry name" value="MFS_dom"/>
</dbReference>
<feature type="transmembrane region" description="Helical" evidence="7">
    <location>
        <begin position="333"/>
        <end position="353"/>
    </location>
</feature>
<dbReference type="GO" id="GO:0016020">
    <property type="term" value="C:membrane"/>
    <property type="evidence" value="ECO:0007669"/>
    <property type="project" value="UniProtKB-SubCell"/>
</dbReference>
<feature type="domain" description="Major facilitator superfamily (MFS) profile" evidence="8">
    <location>
        <begin position="57"/>
        <end position="478"/>
    </location>
</feature>
<dbReference type="OrthoDB" id="2985014at2759"/>
<comment type="caution">
    <text evidence="9">The sequence shown here is derived from an EMBL/GenBank/DDBJ whole genome shotgun (WGS) entry which is preliminary data.</text>
</comment>
<evidence type="ECO:0000313" key="10">
    <source>
        <dbReference type="Proteomes" id="UP000179179"/>
    </source>
</evidence>
<evidence type="ECO:0000256" key="3">
    <source>
        <dbReference type="ARBA" id="ARBA00022448"/>
    </source>
</evidence>
<accession>A0A1F8A7T4</accession>
<keyword evidence="4 7" id="KW-0812">Transmembrane</keyword>
<dbReference type="InterPro" id="IPR011701">
    <property type="entry name" value="MFS"/>
</dbReference>
<comment type="subcellular location">
    <subcellularLocation>
        <location evidence="1">Membrane</location>
        <topology evidence="1">Multi-pass membrane protein</topology>
    </subcellularLocation>
</comment>
<dbReference type="Pfam" id="PF07690">
    <property type="entry name" value="MFS_1"/>
    <property type="match status" value="1"/>
</dbReference>
<organism evidence="9 10">
    <name type="scientific">Aspergillus bombycis</name>
    <dbReference type="NCBI Taxonomy" id="109264"/>
    <lineage>
        <taxon>Eukaryota</taxon>
        <taxon>Fungi</taxon>
        <taxon>Dikarya</taxon>
        <taxon>Ascomycota</taxon>
        <taxon>Pezizomycotina</taxon>
        <taxon>Eurotiomycetes</taxon>
        <taxon>Eurotiomycetidae</taxon>
        <taxon>Eurotiales</taxon>
        <taxon>Aspergillaceae</taxon>
        <taxon>Aspergillus</taxon>
    </lineage>
</organism>
<feature type="transmembrane region" description="Helical" evidence="7">
    <location>
        <begin position="449"/>
        <end position="472"/>
    </location>
</feature>
<keyword evidence="10" id="KW-1185">Reference proteome</keyword>
<dbReference type="PANTHER" id="PTHR43791">
    <property type="entry name" value="PERMEASE-RELATED"/>
    <property type="match status" value="1"/>
</dbReference>
<dbReference type="SUPFAM" id="SSF103473">
    <property type="entry name" value="MFS general substrate transporter"/>
    <property type="match status" value="1"/>
</dbReference>
<dbReference type="FunFam" id="1.20.1250.20:FF:000013">
    <property type="entry name" value="MFS general substrate transporter"/>
    <property type="match status" value="1"/>
</dbReference>
<evidence type="ECO:0000256" key="4">
    <source>
        <dbReference type="ARBA" id="ARBA00022692"/>
    </source>
</evidence>
<dbReference type="Proteomes" id="UP000179179">
    <property type="component" value="Unassembled WGS sequence"/>
</dbReference>
<evidence type="ECO:0000256" key="1">
    <source>
        <dbReference type="ARBA" id="ARBA00004141"/>
    </source>
</evidence>
<name>A0A1F8A7T4_9EURO</name>
<feature type="transmembrane region" description="Helical" evidence="7">
    <location>
        <begin position="124"/>
        <end position="143"/>
    </location>
</feature>
<keyword evidence="3" id="KW-0813">Transport</keyword>
<dbReference type="RefSeq" id="XP_022391142.1">
    <property type="nucleotide sequence ID" value="XM_022529696.1"/>
</dbReference>
<gene>
    <name evidence="9" type="ORF">ABOM_002566</name>
</gene>
<dbReference type="AlphaFoldDB" id="A0A1F8A7T4"/>
<evidence type="ECO:0000256" key="5">
    <source>
        <dbReference type="ARBA" id="ARBA00022989"/>
    </source>
</evidence>
<proteinExistence type="inferred from homology"/>
<evidence type="ECO:0000256" key="2">
    <source>
        <dbReference type="ARBA" id="ARBA00008335"/>
    </source>
</evidence>
<feature type="transmembrane region" description="Helical" evidence="7">
    <location>
        <begin position="359"/>
        <end position="377"/>
    </location>
</feature>
<sequence length="512" mass="57126">MAPTKKKPTDNQQACDEQIEDISFDPISQKQQQDYHASTPQDAKLDRRLNLKLDCFIVSILTAGFLLQAVDKSNISNAATTKTFSQDLHLKHNDVPNAVSLYAATFIPCMPISVMLGRIVGPRLWLPFIMAAWGVVTITQAVMKDRAQMMALRLLLGVFEAGYVPTAYYYIGTLYPAYQAGFRMGMLALSFAFSGAFAGLIAYGCFQIRSTQWKDWQLLFLVEGSVTIFIAALALAMLPNKLKTAWFLNEEERARAIRRMATHTGAQEDLAEANAEDHEHRITSKDIINALKDWKKVLIIVCNLCATTPAYGFAIFLPLMVKGMGYESIKANLMTVPPFMVGGIGLLTIVWLSDRFHERSGFAILSMLISIVGYIVLIASKSNKLRYGFLHVALIGSGTANPLIAAWLTDNTPDHATRAVTMGLFKLTNISAVIAGQIFRESYAPSYRISVIAVLIIVSVGLLGFAAIRGLYMLENRRRKKETANWTAEEYEAERLDSRRNGHDKKYFMLRY</sequence>
<protein>
    <recommendedName>
        <fullName evidence="8">Major facilitator superfamily (MFS) profile domain-containing protein</fullName>
    </recommendedName>
</protein>
<evidence type="ECO:0000256" key="6">
    <source>
        <dbReference type="ARBA" id="ARBA00023136"/>
    </source>
</evidence>
<keyword evidence="6 7" id="KW-0472">Membrane</keyword>
<reference evidence="9 10" key="1">
    <citation type="journal article" date="2016" name="Genome Biol. Evol.">
        <title>Draft genome sequence of an aflatoxigenic Aspergillus species, A. bombycis.</title>
        <authorList>
            <person name="Moore G.G."/>
            <person name="Mack B.M."/>
            <person name="Beltz S.B."/>
            <person name="Gilbert M.K."/>
        </authorList>
    </citation>
    <scope>NUCLEOTIDE SEQUENCE [LARGE SCALE GENOMIC DNA]</scope>
    <source>
        <strain evidence="10">NRRL 26010</strain>
    </source>
</reference>
<dbReference type="PROSITE" id="PS50850">
    <property type="entry name" value="MFS"/>
    <property type="match status" value="1"/>
</dbReference>